<protein>
    <submittedName>
        <fullName evidence="1">Uncharacterized protein</fullName>
    </submittedName>
</protein>
<name>A1ZJR4_MICM2</name>
<dbReference type="AlphaFoldDB" id="A1ZJR4"/>
<sequence>MFLQKTNYSKYNKKPNSGLPELGFVLLAQWKLQASPILGTSYAHAKLAPVL</sequence>
<keyword evidence="2" id="KW-1185">Reference proteome</keyword>
<proteinExistence type="predicted"/>
<comment type="caution">
    <text evidence="1">The sequence shown here is derived from an EMBL/GenBank/DDBJ whole genome shotgun (WGS) entry which is preliminary data.</text>
</comment>
<accession>A1ZJR4</accession>
<reference evidence="1 2" key="1">
    <citation type="submission" date="2007-01" db="EMBL/GenBank/DDBJ databases">
        <authorList>
            <person name="Haygood M."/>
            <person name="Podell S."/>
            <person name="Anderson C."/>
            <person name="Hopkinson B."/>
            <person name="Roe K."/>
            <person name="Barbeau K."/>
            <person name="Gaasterland T."/>
            <person name="Ferriera S."/>
            <person name="Johnson J."/>
            <person name="Kravitz S."/>
            <person name="Beeson K."/>
            <person name="Sutton G."/>
            <person name="Rogers Y.-H."/>
            <person name="Friedman R."/>
            <person name="Frazier M."/>
            <person name="Venter J.C."/>
        </authorList>
    </citation>
    <scope>NUCLEOTIDE SEQUENCE [LARGE SCALE GENOMIC DNA]</scope>
    <source>
        <strain evidence="1 2">ATCC 23134</strain>
    </source>
</reference>
<gene>
    <name evidence="1" type="ORF">M23134_01423</name>
</gene>
<organism evidence="1 2">
    <name type="scientific">Microscilla marina ATCC 23134</name>
    <dbReference type="NCBI Taxonomy" id="313606"/>
    <lineage>
        <taxon>Bacteria</taxon>
        <taxon>Pseudomonadati</taxon>
        <taxon>Bacteroidota</taxon>
        <taxon>Cytophagia</taxon>
        <taxon>Cytophagales</taxon>
        <taxon>Microscillaceae</taxon>
        <taxon>Microscilla</taxon>
    </lineage>
</organism>
<dbReference type="EMBL" id="AAWS01000011">
    <property type="protein sequence ID" value="EAY29367.1"/>
    <property type="molecule type" value="Genomic_DNA"/>
</dbReference>
<dbReference type="Proteomes" id="UP000004095">
    <property type="component" value="Unassembled WGS sequence"/>
</dbReference>
<evidence type="ECO:0000313" key="2">
    <source>
        <dbReference type="Proteomes" id="UP000004095"/>
    </source>
</evidence>
<evidence type="ECO:0000313" key="1">
    <source>
        <dbReference type="EMBL" id="EAY29367.1"/>
    </source>
</evidence>